<comment type="caution">
    <text evidence="2">The sequence shown here is derived from an EMBL/GenBank/DDBJ whole genome shotgun (WGS) entry which is preliminary data.</text>
</comment>
<evidence type="ECO:0000313" key="2">
    <source>
        <dbReference type="EMBL" id="KAF9461656.1"/>
    </source>
</evidence>
<organism evidence="2 3">
    <name type="scientific">Collybia nuda</name>
    <dbReference type="NCBI Taxonomy" id="64659"/>
    <lineage>
        <taxon>Eukaryota</taxon>
        <taxon>Fungi</taxon>
        <taxon>Dikarya</taxon>
        <taxon>Basidiomycota</taxon>
        <taxon>Agaricomycotina</taxon>
        <taxon>Agaricomycetes</taxon>
        <taxon>Agaricomycetidae</taxon>
        <taxon>Agaricales</taxon>
        <taxon>Tricholomatineae</taxon>
        <taxon>Clitocybaceae</taxon>
        <taxon>Collybia</taxon>
    </lineage>
</organism>
<evidence type="ECO:0000313" key="3">
    <source>
        <dbReference type="Proteomes" id="UP000807353"/>
    </source>
</evidence>
<protein>
    <submittedName>
        <fullName evidence="2">Uncharacterized protein</fullName>
    </submittedName>
</protein>
<name>A0A9P5Y5H4_9AGAR</name>
<keyword evidence="3" id="KW-1185">Reference proteome</keyword>
<accession>A0A9P5Y5H4</accession>
<feature type="chain" id="PRO_5040218339" evidence="1">
    <location>
        <begin position="21"/>
        <end position="124"/>
    </location>
</feature>
<sequence>MQSKFLALVFTFASVASVWASPLDAGNTNCFTPSGGGPDPNECHIITDALKFESQNTGQTFTIGTGQHHRHELPLLQDFLPEQGLKRPWASLADIIAFSCQAPQNAHGGNCVAADQRWLVQDSV</sequence>
<dbReference type="OrthoDB" id="3226519at2759"/>
<gene>
    <name evidence="2" type="ORF">BDZ94DRAFT_1310408</name>
</gene>
<dbReference type="EMBL" id="MU150281">
    <property type="protein sequence ID" value="KAF9461656.1"/>
    <property type="molecule type" value="Genomic_DNA"/>
</dbReference>
<dbReference type="AlphaFoldDB" id="A0A9P5Y5H4"/>
<feature type="signal peptide" evidence="1">
    <location>
        <begin position="1"/>
        <end position="20"/>
    </location>
</feature>
<keyword evidence="1" id="KW-0732">Signal</keyword>
<dbReference type="Proteomes" id="UP000807353">
    <property type="component" value="Unassembled WGS sequence"/>
</dbReference>
<proteinExistence type="predicted"/>
<reference evidence="2" key="1">
    <citation type="submission" date="2020-11" db="EMBL/GenBank/DDBJ databases">
        <authorList>
            <consortium name="DOE Joint Genome Institute"/>
            <person name="Ahrendt S."/>
            <person name="Riley R."/>
            <person name="Andreopoulos W."/>
            <person name="Labutti K."/>
            <person name="Pangilinan J."/>
            <person name="Ruiz-Duenas F.J."/>
            <person name="Barrasa J.M."/>
            <person name="Sanchez-Garcia M."/>
            <person name="Camarero S."/>
            <person name="Miyauchi S."/>
            <person name="Serrano A."/>
            <person name="Linde D."/>
            <person name="Babiker R."/>
            <person name="Drula E."/>
            <person name="Ayuso-Fernandez I."/>
            <person name="Pacheco R."/>
            <person name="Padilla G."/>
            <person name="Ferreira P."/>
            <person name="Barriuso J."/>
            <person name="Kellner H."/>
            <person name="Castanera R."/>
            <person name="Alfaro M."/>
            <person name="Ramirez L."/>
            <person name="Pisabarro A.G."/>
            <person name="Kuo A."/>
            <person name="Tritt A."/>
            <person name="Lipzen A."/>
            <person name="He G."/>
            <person name="Yan M."/>
            <person name="Ng V."/>
            <person name="Cullen D."/>
            <person name="Martin F."/>
            <person name="Rosso M.-N."/>
            <person name="Henrissat B."/>
            <person name="Hibbett D."/>
            <person name="Martinez A.T."/>
            <person name="Grigoriev I.V."/>
        </authorList>
    </citation>
    <scope>NUCLEOTIDE SEQUENCE</scope>
    <source>
        <strain evidence="2">CBS 247.69</strain>
    </source>
</reference>
<evidence type="ECO:0000256" key="1">
    <source>
        <dbReference type="SAM" id="SignalP"/>
    </source>
</evidence>